<dbReference type="PANTHER" id="PTHR32282">
    <property type="entry name" value="BINDING PROTEIN TRANSPEPTIDASE, PUTATIVE-RELATED"/>
    <property type="match status" value="1"/>
</dbReference>
<dbReference type="GO" id="GO:0009252">
    <property type="term" value="P:peptidoglycan biosynthetic process"/>
    <property type="evidence" value="ECO:0007669"/>
    <property type="project" value="UniProtKB-KW"/>
</dbReference>
<feature type="transmembrane region" description="Helical" evidence="11">
    <location>
        <begin position="28"/>
        <end position="52"/>
    </location>
</feature>
<keyword evidence="11" id="KW-1133">Transmembrane helix</keyword>
<dbReference type="EC" id="2.4.99.28" evidence="9"/>
<comment type="catalytic activity">
    <reaction evidence="10">
        <text>[GlcNAc-(1-&gt;4)-Mur2Ac(oyl-L-Ala-gamma-D-Glu-L-Lys-D-Ala-D-Ala)](n)-di-trans,octa-cis-undecaprenyl diphosphate + beta-D-GlcNAc-(1-&gt;4)-Mur2Ac(oyl-L-Ala-gamma-D-Glu-L-Lys-D-Ala-D-Ala)-di-trans,octa-cis-undecaprenyl diphosphate = [GlcNAc-(1-&gt;4)-Mur2Ac(oyl-L-Ala-gamma-D-Glu-L-Lys-D-Ala-D-Ala)](n+1)-di-trans,octa-cis-undecaprenyl diphosphate + di-trans,octa-cis-undecaprenyl diphosphate + H(+)</text>
        <dbReference type="Rhea" id="RHEA:23708"/>
        <dbReference type="Rhea" id="RHEA-COMP:9602"/>
        <dbReference type="Rhea" id="RHEA-COMP:9603"/>
        <dbReference type="ChEBI" id="CHEBI:15378"/>
        <dbReference type="ChEBI" id="CHEBI:58405"/>
        <dbReference type="ChEBI" id="CHEBI:60033"/>
        <dbReference type="ChEBI" id="CHEBI:78435"/>
        <dbReference type="EC" id="2.4.99.28"/>
    </reaction>
</comment>
<evidence type="ECO:0000256" key="9">
    <source>
        <dbReference type="ARBA" id="ARBA00044770"/>
    </source>
</evidence>
<dbReference type="AlphaFoldDB" id="A0A2M7QIG0"/>
<feature type="domain" description="Glycosyl transferase family 51" evidence="12">
    <location>
        <begin position="77"/>
        <end position="160"/>
    </location>
</feature>
<evidence type="ECO:0000256" key="3">
    <source>
        <dbReference type="ARBA" id="ARBA00022676"/>
    </source>
</evidence>
<sequence>MVSHIKEHEELTQNQHKRASVKKLPSRLFLFILIPILVILIFAALFYVLILYKLPSPQSLRNSRTTPLSTHIYDRNGKLLYEFYKEQNRTFVSIKTLPQNTYQSTIAIEDKDFYKHNGVSLVSGIFRAIKDTVFGQNLQGGSTITQQLVKSALLTPERTI</sequence>
<evidence type="ECO:0000256" key="6">
    <source>
        <dbReference type="ARBA" id="ARBA00022984"/>
    </source>
</evidence>
<evidence type="ECO:0000256" key="5">
    <source>
        <dbReference type="ARBA" id="ARBA00022960"/>
    </source>
</evidence>
<dbReference type="Proteomes" id="UP000229401">
    <property type="component" value="Unassembled WGS sequence"/>
</dbReference>
<evidence type="ECO:0000313" key="14">
    <source>
        <dbReference type="Proteomes" id="UP000229401"/>
    </source>
</evidence>
<evidence type="ECO:0000256" key="1">
    <source>
        <dbReference type="ARBA" id="ARBA00004236"/>
    </source>
</evidence>
<protein>
    <recommendedName>
        <fullName evidence="9">peptidoglycan glycosyltransferase</fullName>
        <ecNumber evidence="9">2.4.99.28</ecNumber>
    </recommendedName>
</protein>
<evidence type="ECO:0000313" key="13">
    <source>
        <dbReference type="EMBL" id="PIY72107.1"/>
    </source>
</evidence>
<evidence type="ECO:0000256" key="7">
    <source>
        <dbReference type="ARBA" id="ARBA00023136"/>
    </source>
</evidence>
<proteinExistence type="predicted"/>
<dbReference type="PANTHER" id="PTHR32282:SF11">
    <property type="entry name" value="PENICILLIN-BINDING PROTEIN 1B"/>
    <property type="match status" value="1"/>
</dbReference>
<keyword evidence="8" id="KW-0961">Cell wall biogenesis/degradation</keyword>
<evidence type="ECO:0000256" key="11">
    <source>
        <dbReference type="SAM" id="Phobius"/>
    </source>
</evidence>
<dbReference type="GO" id="GO:0008955">
    <property type="term" value="F:peptidoglycan glycosyltransferase activity"/>
    <property type="evidence" value="ECO:0007669"/>
    <property type="project" value="UniProtKB-EC"/>
</dbReference>
<accession>A0A2M7QIG0</accession>
<evidence type="ECO:0000256" key="2">
    <source>
        <dbReference type="ARBA" id="ARBA00022475"/>
    </source>
</evidence>
<dbReference type="InterPro" id="IPR050396">
    <property type="entry name" value="Glycosyltr_51/Transpeptidase"/>
</dbReference>
<evidence type="ECO:0000259" key="12">
    <source>
        <dbReference type="Pfam" id="PF00912"/>
    </source>
</evidence>
<keyword evidence="6" id="KW-0573">Peptidoglycan synthesis</keyword>
<dbReference type="InterPro" id="IPR023346">
    <property type="entry name" value="Lysozyme-like_dom_sf"/>
</dbReference>
<reference evidence="14" key="1">
    <citation type="submission" date="2017-09" db="EMBL/GenBank/DDBJ databases">
        <title>Depth-based differentiation of microbial function through sediment-hosted aquifers and enrichment of novel symbionts in the deep terrestrial subsurface.</title>
        <authorList>
            <person name="Probst A.J."/>
            <person name="Ladd B."/>
            <person name="Jarett J.K."/>
            <person name="Geller-Mcgrath D.E."/>
            <person name="Sieber C.M.K."/>
            <person name="Emerson J.B."/>
            <person name="Anantharaman K."/>
            <person name="Thomas B.C."/>
            <person name="Malmstrom R."/>
            <person name="Stieglmeier M."/>
            <person name="Klingl A."/>
            <person name="Woyke T."/>
            <person name="Ryan C.M."/>
            <person name="Banfield J.F."/>
        </authorList>
    </citation>
    <scope>NUCLEOTIDE SEQUENCE [LARGE SCALE GENOMIC DNA]</scope>
</reference>
<evidence type="ECO:0000256" key="4">
    <source>
        <dbReference type="ARBA" id="ARBA00022679"/>
    </source>
</evidence>
<dbReference type="InterPro" id="IPR036950">
    <property type="entry name" value="PBP_transglycosylase"/>
</dbReference>
<evidence type="ECO:0000256" key="10">
    <source>
        <dbReference type="ARBA" id="ARBA00049902"/>
    </source>
</evidence>
<gene>
    <name evidence="13" type="ORF">COY87_02715</name>
</gene>
<dbReference type="InterPro" id="IPR001264">
    <property type="entry name" value="Glyco_trans_51"/>
</dbReference>
<keyword evidence="3" id="KW-0328">Glycosyltransferase</keyword>
<feature type="non-terminal residue" evidence="13">
    <location>
        <position position="160"/>
    </location>
</feature>
<dbReference type="GO" id="GO:0030288">
    <property type="term" value="C:outer membrane-bounded periplasmic space"/>
    <property type="evidence" value="ECO:0007669"/>
    <property type="project" value="TreeGrafter"/>
</dbReference>
<name>A0A2M7QIG0_9BACT</name>
<keyword evidence="11" id="KW-0812">Transmembrane</keyword>
<keyword evidence="7 11" id="KW-0472">Membrane</keyword>
<comment type="subcellular location">
    <subcellularLocation>
        <location evidence="1">Cell membrane</location>
    </subcellularLocation>
</comment>
<dbReference type="GO" id="GO:0008360">
    <property type="term" value="P:regulation of cell shape"/>
    <property type="evidence" value="ECO:0007669"/>
    <property type="project" value="UniProtKB-KW"/>
</dbReference>
<dbReference type="GO" id="GO:0005886">
    <property type="term" value="C:plasma membrane"/>
    <property type="evidence" value="ECO:0007669"/>
    <property type="project" value="UniProtKB-SubCell"/>
</dbReference>
<keyword evidence="4" id="KW-0808">Transferase</keyword>
<keyword evidence="5" id="KW-0133">Cell shape</keyword>
<dbReference type="Pfam" id="PF00912">
    <property type="entry name" value="Transgly"/>
    <property type="match status" value="1"/>
</dbReference>
<evidence type="ECO:0000256" key="8">
    <source>
        <dbReference type="ARBA" id="ARBA00023316"/>
    </source>
</evidence>
<comment type="caution">
    <text evidence="13">The sequence shown here is derived from an EMBL/GenBank/DDBJ whole genome shotgun (WGS) entry which is preliminary data.</text>
</comment>
<organism evidence="13 14">
    <name type="scientific">Candidatus Roizmanbacteria bacterium CG_4_10_14_0_8_um_filter_33_9</name>
    <dbReference type="NCBI Taxonomy" id="1974826"/>
    <lineage>
        <taxon>Bacteria</taxon>
        <taxon>Candidatus Roizmaniibacteriota</taxon>
    </lineage>
</organism>
<dbReference type="EMBL" id="PFLI01000093">
    <property type="protein sequence ID" value="PIY72107.1"/>
    <property type="molecule type" value="Genomic_DNA"/>
</dbReference>
<keyword evidence="2" id="KW-1003">Cell membrane</keyword>
<dbReference type="GO" id="GO:0071555">
    <property type="term" value="P:cell wall organization"/>
    <property type="evidence" value="ECO:0007669"/>
    <property type="project" value="UniProtKB-KW"/>
</dbReference>
<dbReference type="SUPFAM" id="SSF53955">
    <property type="entry name" value="Lysozyme-like"/>
    <property type="match status" value="1"/>
</dbReference>
<dbReference type="Gene3D" id="1.10.3810.10">
    <property type="entry name" value="Biosynthetic peptidoglycan transglycosylase-like"/>
    <property type="match status" value="1"/>
</dbReference>